<dbReference type="InterPro" id="IPR008928">
    <property type="entry name" value="6-hairpin_glycosidase_sf"/>
</dbReference>
<proteinExistence type="predicted"/>
<accession>A0AA41YJV9</accession>
<dbReference type="CDD" id="cd02955">
    <property type="entry name" value="SSP411"/>
    <property type="match status" value="1"/>
</dbReference>
<dbReference type="PANTHER" id="PTHR42899:SF1">
    <property type="entry name" value="SPERMATOGENESIS-ASSOCIATED PROTEIN 20"/>
    <property type="match status" value="1"/>
</dbReference>
<dbReference type="EMBL" id="JAPDNT010000001">
    <property type="protein sequence ID" value="MCW3473651.1"/>
    <property type="molecule type" value="Genomic_DNA"/>
</dbReference>
<dbReference type="GO" id="GO:0005975">
    <property type="term" value="P:carbohydrate metabolic process"/>
    <property type="evidence" value="ECO:0007669"/>
    <property type="project" value="InterPro"/>
</dbReference>
<dbReference type="Gene3D" id="3.40.30.10">
    <property type="entry name" value="Glutaredoxin"/>
    <property type="match status" value="1"/>
</dbReference>
<gene>
    <name evidence="2" type="ORF">OL599_03595</name>
</gene>
<feature type="domain" description="Spermatogenesis-associated protein 20-like TRX" evidence="1">
    <location>
        <begin position="6"/>
        <end position="166"/>
    </location>
</feature>
<dbReference type="Pfam" id="PF03190">
    <property type="entry name" value="Thioredox_DsbH"/>
    <property type="match status" value="1"/>
</dbReference>
<evidence type="ECO:0000259" key="1">
    <source>
        <dbReference type="Pfam" id="PF03190"/>
    </source>
</evidence>
<dbReference type="InterPro" id="IPR024705">
    <property type="entry name" value="Ssp411"/>
</dbReference>
<comment type="caution">
    <text evidence="2">The sequence shown here is derived from an EMBL/GenBank/DDBJ whole genome shotgun (WGS) entry which is preliminary data.</text>
</comment>
<dbReference type="AlphaFoldDB" id="A0AA41YJV9"/>
<protein>
    <submittedName>
        <fullName evidence="2">Thioredoxin domain-containing protein</fullName>
    </submittedName>
</protein>
<reference evidence="2" key="2">
    <citation type="submission" date="2022-10" db="EMBL/GenBank/DDBJ databases">
        <authorList>
            <person name="Trinh H.N."/>
        </authorList>
    </citation>
    <scope>NUCLEOTIDE SEQUENCE</scope>
    <source>
        <strain evidence="2">RN2-1</strain>
    </source>
</reference>
<dbReference type="PANTHER" id="PTHR42899">
    <property type="entry name" value="SPERMATOGENESIS-ASSOCIATED PROTEIN 20"/>
    <property type="match status" value="1"/>
</dbReference>
<dbReference type="SUPFAM" id="SSF48208">
    <property type="entry name" value="Six-hairpin glycosidases"/>
    <property type="match status" value="1"/>
</dbReference>
<dbReference type="Proteomes" id="UP001165679">
    <property type="component" value="Unassembled WGS sequence"/>
</dbReference>
<organism evidence="2 3">
    <name type="scientific">Limobrevibacterium gyesilva</name>
    <dbReference type="NCBI Taxonomy" id="2991712"/>
    <lineage>
        <taxon>Bacteria</taxon>
        <taxon>Pseudomonadati</taxon>
        <taxon>Pseudomonadota</taxon>
        <taxon>Alphaproteobacteria</taxon>
        <taxon>Acetobacterales</taxon>
        <taxon>Acetobacteraceae</taxon>
        <taxon>Limobrevibacterium</taxon>
    </lineage>
</organism>
<dbReference type="RefSeq" id="WP_264712231.1">
    <property type="nucleotide sequence ID" value="NZ_JAPDNT010000001.1"/>
</dbReference>
<name>A0AA41YJV9_9PROT</name>
<evidence type="ECO:0000313" key="2">
    <source>
        <dbReference type="EMBL" id="MCW3473651.1"/>
    </source>
</evidence>
<sequence length="686" mass="73085">MAAPDNLLRQQTSPYLLQHADNPVHWRPWGADALAEARATNRPILLSVGYAACHWCHVMAHESFEDPETAAVMNALYVNIKVDREERPDIDHLYMSALHALGEQGGWPLTMFLTPDGDPFWGGTYFPPEPRWGRPSFRQVLHGVADAYHAQNEAIQKNVGALRRTLAAASAARPGAMIGPEALDRAAATLLLLNDPVHGGLRGAPKFPNASIFRFLWQNAFRSGMQPGQDAVHLLLQRMSQGGIYDHLGGGYARYATDAEWLVPHFEKMLYDNAQLLELLALAHAHSPDPLYAARAAETVGWLVRNMRAQAIGGLSAFAASEDADSEGEEGKFYVWTEAEVDAQLGPDAPAFKAAYDVTAAGNWEGHTILRRVTPPGDAAAEERLARARAVLRTARETRVRPGWDDKVLADWNGLAIAALARAASVFGHGDWLQLAAGAFDFIHAHMSTGDGRIQHAWRLGHVTAAGMLDDQAAMARAALALHEATGDVVRLDQARAIVEAAETWFADAGASYFTTASDAADVPFGAEGRPRTPADNATPSGNGLMAEVLARLYHLTGETRWRDRAEAALTAFSGLGDSLSAAPTLLAAADLLEDGATVVVTGAPNAPATQALLAAALAAPDPAVTVLRAGTPDAVPSTHPAYGKATGGQAAAYLCRGGVCGLPLTDPAELTRRLQARAPVLSPLG</sequence>
<reference evidence="2" key="1">
    <citation type="submission" date="2022-09" db="EMBL/GenBank/DDBJ databases">
        <title>Rhodovastum sp. nov. RN2-1 isolated from soil in Seongnam, South Korea.</title>
        <authorList>
            <person name="Le N.T."/>
        </authorList>
    </citation>
    <scope>NUCLEOTIDE SEQUENCE</scope>
    <source>
        <strain evidence="2">RN2-1</strain>
    </source>
</reference>
<dbReference type="InterPro" id="IPR004879">
    <property type="entry name" value="Ssp411-like_TRX"/>
</dbReference>
<keyword evidence="3" id="KW-1185">Reference proteome</keyword>
<dbReference type="InterPro" id="IPR012341">
    <property type="entry name" value="6hp_glycosidase-like_sf"/>
</dbReference>
<dbReference type="PIRSF" id="PIRSF006402">
    <property type="entry name" value="UCP006402_thioredoxin"/>
    <property type="match status" value="1"/>
</dbReference>
<dbReference type="SUPFAM" id="SSF52833">
    <property type="entry name" value="Thioredoxin-like"/>
    <property type="match status" value="1"/>
</dbReference>
<dbReference type="InterPro" id="IPR036249">
    <property type="entry name" value="Thioredoxin-like_sf"/>
</dbReference>
<evidence type="ECO:0000313" key="3">
    <source>
        <dbReference type="Proteomes" id="UP001165679"/>
    </source>
</evidence>
<dbReference type="Gene3D" id="1.50.10.10">
    <property type="match status" value="1"/>
</dbReference>